<dbReference type="GO" id="GO:0034605">
    <property type="term" value="P:cellular response to heat"/>
    <property type="evidence" value="ECO:0007669"/>
    <property type="project" value="TreeGrafter"/>
</dbReference>
<feature type="domain" description="UVR" evidence="8">
    <location>
        <begin position="448"/>
        <end position="483"/>
    </location>
</feature>
<dbReference type="FunFam" id="1.10.8.60:FF:000011">
    <property type="entry name" value="ATP-dependent Clp protease ATP-binding subunit"/>
    <property type="match status" value="1"/>
</dbReference>
<evidence type="ECO:0000256" key="3">
    <source>
        <dbReference type="ARBA" id="ARBA00022840"/>
    </source>
</evidence>
<evidence type="ECO:0000256" key="1">
    <source>
        <dbReference type="ARBA" id="ARBA00022737"/>
    </source>
</evidence>
<evidence type="ECO:0000256" key="7">
    <source>
        <dbReference type="SAM" id="MobiDB-lite"/>
    </source>
</evidence>
<dbReference type="InterPro" id="IPR003593">
    <property type="entry name" value="AAA+_ATPase"/>
</dbReference>
<dbReference type="InterPro" id="IPR004176">
    <property type="entry name" value="Clp_R_N"/>
</dbReference>
<dbReference type="Pfam" id="PF00004">
    <property type="entry name" value="AAA"/>
    <property type="match status" value="1"/>
</dbReference>
<dbReference type="GO" id="GO:0005737">
    <property type="term" value="C:cytoplasm"/>
    <property type="evidence" value="ECO:0007669"/>
    <property type="project" value="TreeGrafter"/>
</dbReference>
<keyword evidence="10" id="KW-0645">Protease</keyword>
<feature type="compositionally biased region" description="Acidic residues" evidence="7">
    <location>
        <begin position="858"/>
        <end position="878"/>
    </location>
</feature>
<protein>
    <submittedName>
        <fullName evidence="10">ATP-dependent Clp protease ATP-binding subunit ClpC</fullName>
    </submittedName>
</protein>
<evidence type="ECO:0000259" key="8">
    <source>
        <dbReference type="PROSITE" id="PS50151"/>
    </source>
</evidence>
<dbReference type="InterPro" id="IPR027417">
    <property type="entry name" value="P-loop_NTPase"/>
</dbReference>
<keyword evidence="3 10" id="KW-0067">ATP-binding</keyword>
<dbReference type="InterPro" id="IPR050130">
    <property type="entry name" value="ClpA_ClpB"/>
</dbReference>
<feature type="domain" description="Clp R" evidence="9">
    <location>
        <begin position="2"/>
        <end position="144"/>
    </location>
</feature>
<organism evidence="10 11">
    <name type="scientific">Corynebacterium cystitidis DSM 20524</name>
    <dbReference type="NCBI Taxonomy" id="1121357"/>
    <lineage>
        <taxon>Bacteria</taxon>
        <taxon>Bacillati</taxon>
        <taxon>Actinomycetota</taxon>
        <taxon>Actinomycetes</taxon>
        <taxon>Mycobacteriales</taxon>
        <taxon>Corynebacteriaceae</taxon>
        <taxon>Corynebacterium</taxon>
    </lineage>
</organism>
<dbReference type="InterPro" id="IPR001270">
    <property type="entry name" value="ClpA/B"/>
</dbReference>
<dbReference type="PROSITE" id="PS51903">
    <property type="entry name" value="CLP_R"/>
    <property type="match status" value="1"/>
</dbReference>
<dbReference type="CDD" id="cd00009">
    <property type="entry name" value="AAA"/>
    <property type="match status" value="1"/>
</dbReference>
<dbReference type="GO" id="GO:0008233">
    <property type="term" value="F:peptidase activity"/>
    <property type="evidence" value="ECO:0007669"/>
    <property type="project" value="UniProtKB-KW"/>
</dbReference>
<feature type="compositionally biased region" description="Gly residues" evidence="7">
    <location>
        <begin position="159"/>
        <end position="184"/>
    </location>
</feature>
<dbReference type="InterPro" id="IPR018368">
    <property type="entry name" value="ClpA/B_CS1"/>
</dbReference>
<dbReference type="PRINTS" id="PR00300">
    <property type="entry name" value="CLPPROTEASEA"/>
</dbReference>
<dbReference type="InterPro" id="IPR019489">
    <property type="entry name" value="Clp_ATPase_C"/>
</dbReference>
<dbReference type="Gene3D" id="4.10.860.10">
    <property type="entry name" value="UVR domain"/>
    <property type="match status" value="1"/>
</dbReference>
<dbReference type="FunFam" id="1.10.1780.10:FF:000001">
    <property type="entry name" value="ATP-dependent Clp protease ATP-binding subunit"/>
    <property type="match status" value="1"/>
</dbReference>
<name>A0A1H9V7T3_9CORY</name>
<dbReference type="AlphaFoldDB" id="A0A1H9V7T3"/>
<reference evidence="11" key="1">
    <citation type="submission" date="2016-10" db="EMBL/GenBank/DDBJ databases">
        <authorList>
            <person name="Varghese N."/>
            <person name="Submissions S."/>
        </authorList>
    </citation>
    <scope>NUCLEOTIDE SEQUENCE [LARGE SCALE GENOMIC DNA]</scope>
    <source>
        <strain evidence="11">DSM 20524</strain>
    </source>
</reference>
<dbReference type="Pfam" id="PF07724">
    <property type="entry name" value="AAA_2"/>
    <property type="match status" value="1"/>
</dbReference>
<sequence length="912" mass="100369">MFERFTDRARRVIVLAQEEARMLNHNYIGTEHTLLGLIHEGEGVAAKALESMGINLEDVRREVEEIIGHGTQPHTGHIPFTPRAKKVLELSLREGLQMGHKYIGTEFLLLGLIREGEGVAAQVLTKLGADLPRVRQQVIQLLSGYEGGQGQNPESPEQGKGGPGAGPVGAGAGPGAGAPGAGGRTGERSNSLVLDQFGRNLTQAAKEGKLDPVVGREKEIERIMQVLSRRTKNNPVLIGEPGVGKTAVVEGLALDIVNGKVPETLKDKQVYSLDLGSLVAGSRYRGDFEERLKKVLKEINQRGDIILFIDEIHTLVGAGAAEGAIDAASLLKPKLARGELQTIGATTLEEYRKHIEKDAALERRFQPVQVDEPSVEDTVLILKGLRDKYEAHHRVSYTDDALNAAANLSDRYINDRFLPDKAVDLLDEAGARMRIKRMTAPEGLREVDERIADVRREKEAAIDAQDFEKAAGLRDTERKLSEERAEKEKQWRAGDLEEIAEVGEDQIAEVLAAWTGIPVFKLTEKESARLLNMEEELHKRIIGQDDAVKAVSRAIRRTRAGLKDPKRPSGSFIFAGPSGVGKTELSKALAEFLFGDEDSLIQIDMGEFHDRFTASRLFGAPPGYVGYEEGGQLTEKVRRKPFSVVLFDEIEKAHKEIYNTLLQVLEEGHLTDGQGRVVDFKNTVLIFTSNLGTSDISKAVGLGFSGNSATDSDAQYERMKNKVHDELKKHFRPEFLNRIDEIVVFHQLTQEQIVEMVELLIARVEKALEAQDMGIELTDKAKNLLAQRGFDPVLGARPLRRTIQREIEDVMSEKILFGEIGAGEIITVDVENWDGESKNTEEAAFTFTPRPKPLPEDTFTEEEAEEVREVENPVEPEADNVTPDVPESDPVLRDDEPGGGPAAGPAGAGQPL</sequence>
<evidence type="ECO:0000256" key="6">
    <source>
        <dbReference type="SAM" id="Coils"/>
    </source>
</evidence>
<keyword evidence="10" id="KW-0378">Hydrolase</keyword>
<gene>
    <name evidence="10" type="ORF">SAMN05661109_02117</name>
</gene>
<dbReference type="GO" id="GO:0016887">
    <property type="term" value="F:ATP hydrolysis activity"/>
    <property type="evidence" value="ECO:0007669"/>
    <property type="project" value="InterPro"/>
</dbReference>
<keyword evidence="6" id="KW-0175">Coiled coil</keyword>
<keyword evidence="2" id="KW-0547">Nucleotide-binding</keyword>
<keyword evidence="11" id="KW-1185">Reference proteome</keyword>
<keyword evidence="4" id="KW-0143">Chaperone</keyword>
<dbReference type="EMBL" id="FOGQ01000010">
    <property type="protein sequence ID" value="SES17638.1"/>
    <property type="molecule type" value="Genomic_DNA"/>
</dbReference>
<dbReference type="Pfam" id="PF10431">
    <property type="entry name" value="ClpB_D2-small"/>
    <property type="match status" value="1"/>
</dbReference>
<dbReference type="InterPro" id="IPR041546">
    <property type="entry name" value="ClpA/ClpB_AAA_lid"/>
</dbReference>
<dbReference type="SUPFAM" id="SSF81923">
    <property type="entry name" value="Double Clp-N motif"/>
    <property type="match status" value="1"/>
</dbReference>
<dbReference type="PROSITE" id="PS50151">
    <property type="entry name" value="UVR"/>
    <property type="match status" value="1"/>
</dbReference>
<accession>A0A1H9V7T3</accession>
<proteinExistence type="predicted"/>
<feature type="coiled-coil region" evidence="6">
    <location>
        <begin position="444"/>
        <end position="490"/>
    </location>
</feature>
<evidence type="ECO:0000313" key="10">
    <source>
        <dbReference type="EMBL" id="SES17638.1"/>
    </source>
</evidence>
<evidence type="ECO:0000256" key="4">
    <source>
        <dbReference type="ARBA" id="ARBA00023186"/>
    </source>
</evidence>
<evidence type="ECO:0000313" key="11">
    <source>
        <dbReference type="Proteomes" id="UP000198929"/>
    </source>
</evidence>
<dbReference type="STRING" id="1121357.SAMN05661109_02117"/>
<dbReference type="InterPro" id="IPR001943">
    <property type="entry name" value="UVR_dom"/>
</dbReference>
<evidence type="ECO:0000256" key="5">
    <source>
        <dbReference type="PROSITE-ProRule" id="PRU01251"/>
    </source>
</evidence>
<dbReference type="InterPro" id="IPR036628">
    <property type="entry name" value="Clp_N_dom_sf"/>
</dbReference>
<dbReference type="PANTHER" id="PTHR11638">
    <property type="entry name" value="ATP-DEPENDENT CLP PROTEASE"/>
    <property type="match status" value="1"/>
</dbReference>
<evidence type="ECO:0000259" key="9">
    <source>
        <dbReference type="PROSITE" id="PS51903"/>
    </source>
</evidence>
<dbReference type="Pfam" id="PF02861">
    <property type="entry name" value="Clp_N"/>
    <property type="match status" value="1"/>
</dbReference>
<dbReference type="SUPFAM" id="SSF52540">
    <property type="entry name" value="P-loop containing nucleoside triphosphate hydrolases"/>
    <property type="match status" value="2"/>
</dbReference>
<dbReference type="Gene3D" id="1.10.8.60">
    <property type="match status" value="2"/>
</dbReference>
<dbReference type="InterPro" id="IPR003959">
    <property type="entry name" value="ATPase_AAA_core"/>
</dbReference>
<feature type="compositionally biased region" description="Low complexity" evidence="7">
    <location>
        <begin position="903"/>
        <end position="912"/>
    </location>
</feature>
<dbReference type="PANTHER" id="PTHR11638:SF18">
    <property type="entry name" value="HEAT SHOCK PROTEIN 104"/>
    <property type="match status" value="1"/>
</dbReference>
<dbReference type="Gene3D" id="3.40.50.300">
    <property type="entry name" value="P-loop containing nucleotide triphosphate hydrolases"/>
    <property type="match status" value="2"/>
</dbReference>
<dbReference type="FunFam" id="3.40.50.300:FF:000025">
    <property type="entry name" value="ATP-dependent Clp protease subunit"/>
    <property type="match status" value="1"/>
</dbReference>
<feature type="region of interest" description="Disordered" evidence="7">
    <location>
        <begin position="847"/>
        <end position="912"/>
    </location>
</feature>
<dbReference type="RefSeq" id="WP_092259962.1">
    <property type="nucleotide sequence ID" value="NZ_CP047199.1"/>
</dbReference>
<dbReference type="GO" id="GO:0006508">
    <property type="term" value="P:proteolysis"/>
    <property type="evidence" value="ECO:0007669"/>
    <property type="project" value="UniProtKB-KW"/>
</dbReference>
<dbReference type="SMART" id="SM01086">
    <property type="entry name" value="ClpB_D2-small"/>
    <property type="match status" value="1"/>
</dbReference>
<dbReference type="CDD" id="cd19499">
    <property type="entry name" value="RecA-like_ClpB_Hsp104-like"/>
    <property type="match status" value="1"/>
</dbReference>
<dbReference type="Pfam" id="PF17871">
    <property type="entry name" value="AAA_lid_9"/>
    <property type="match status" value="1"/>
</dbReference>
<dbReference type="PROSITE" id="PS00870">
    <property type="entry name" value="CLPAB_1"/>
    <property type="match status" value="1"/>
</dbReference>
<evidence type="ECO:0000256" key="2">
    <source>
        <dbReference type="ARBA" id="ARBA00022741"/>
    </source>
</evidence>
<dbReference type="GO" id="GO:0005524">
    <property type="term" value="F:ATP binding"/>
    <property type="evidence" value="ECO:0007669"/>
    <property type="project" value="UniProtKB-KW"/>
</dbReference>
<dbReference type="SMART" id="SM00382">
    <property type="entry name" value="AAA"/>
    <property type="match status" value="2"/>
</dbReference>
<dbReference type="Proteomes" id="UP000198929">
    <property type="component" value="Unassembled WGS sequence"/>
</dbReference>
<feature type="region of interest" description="Disordered" evidence="7">
    <location>
        <begin position="145"/>
        <end position="188"/>
    </location>
</feature>
<keyword evidence="1 5" id="KW-0677">Repeat</keyword>
<dbReference type="Gene3D" id="1.10.1780.10">
    <property type="entry name" value="Clp, N-terminal domain"/>
    <property type="match status" value="1"/>
</dbReference>
<dbReference type="FunFam" id="3.40.50.300:FF:000010">
    <property type="entry name" value="Chaperone clpB 1, putative"/>
    <property type="match status" value="1"/>
</dbReference>